<evidence type="ECO:0000256" key="1">
    <source>
        <dbReference type="RuleBase" id="RU004227"/>
    </source>
</evidence>
<dbReference type="Gene3D" id="3.40.50.300">
    <property type="entry name" value="P-loop containing nucleotide triphosphate hydrolases"/>
    <property type="match status" value="1"/>
</dbReference>
<gene>
    <name evidence="3" type="ORF">WMO66_13035</name>
</gene>
<evidence type="ECO:0000313" key="3">
    <source>
        <dbReference type="EMBL" id="MEQ2512154.1"/>
    </source>
</evidence>
<dbReference type="Proteomes" id="UP001491552">
    <property type="component" value="Unassembled WGS sequence"/>
</dbReference>
<dbReference type="RefSeq" id="WP_349136842.1">
    <property type="nucleotide sequence ID" value="NZ_JBBMFF010000261.1"/>
</dbReference>
<dbReference type="InterPro" id="IPR013317">
    <property type="entry name" value="DnaA_dom"/>
</dbReference>
<name>A0ABV1G9Y7_9FIRM</name>
<dbReference type="PANTHER" id="PTHR30050">
    <property type="entry name" value="CHROMOSOMAL REPLICATION INITIATOR PROTEIN DNAA"/>
    <property type="match status" value="1"/>
</dbReference>
<sequence length="289" mass="33268">MTNGSGIHFLMRLLFVSKNIFRQNVPVVYKESIMESAAYIWCRILQELQNSREIAQSEPLWESAEPICAENGVFALYIADREQQSLFLERFFDETERILHDTLNSELQLELWDDEKTAAFRSDPMVVARINPQYTGENFVVTQENAAAFDAAMRWAEQADAPLLYIYGDRNVGKTHLLHAAARRALQRTPGLELLLRTGDWFFNEMICAMREGNLEARFAEYCNTEMLLMDNVQFAVYPIMANRFLQLLRSRNETGKRTILTADRPPEELLPELAPLIGQVVVLGRNIK</sequence>
<reference evidence="3 4" key="1">
    <citation type="submission" date="2024-03" db="EMBL/GenBank/DDBJ databases">
        <title>Human intestinal bacterial collection.</title>
        <authorList>
            <person name="Pauvert C."/>
            <person name="Hitch T.C.A."/>
            <person name="Clavel T."/>
        </authorList>
    </citation>
    <scope>NUCLEOTIDE SEQUENCE [LARGE SCALE GENOMIC DNA]</scope>
    <source>
        <strain evidence="3 4">CLA-AA-H192</strain>
    </source>
</reference>
<evidence type="ECO:0000259" key="2">
    <source>
        <dbReference type="Pfam" id="PF00308"/>
    </source>
</evidence>
<keyword evidence="4" id="KW-1185">Reference proteome</keyword>
<dbReference type="PRINTS" id="PR00051">
    <property type="entry name" value="DNAA"/>
</dbReference>
<dbReference type="EMBL" id="JBBMFF010000261">
    <property type="protein sequence ID" value="MEQ2512154.1"/>
    <property type="molecule type" value="Genomic_DNA"/>
</dbReference>
<proteinExistence type="inferred from homology"/>
<dbReference type="Pfam" id="PF00308">
    <property type="entry name" value="Bac_DnaA"/>
    <property type="match status" value="1"/>
</dbReference>
<organism evidence="3 4">
    <name type="scientific">Faecousia intestinalis</name>
    <dbReference type="NCBI Taxonomy" id="3133167"/>
    <lineage>
        <taxon>Bacteria</taxon>
        <taxon>Bacillati</taxon>
        <taxon>Bacillota</taxon>
        <taxon>Clostridia</taxon>
        <taxon>Eubacteriales</taxon>
        <taxon>Oscillospiraceae</taxon>
        <taxon>Faecousia</taxon>
    </lineage>
</organism>
<feature type="domain" description="Chromosomal replication initiator protein DnaA ATPAse" evidence="2">
    <location>
        <begin position="131"/>
        <end position="270"/>
    </location>
</feature>
<dbReference type="SUPFAM" id="SSF52540">
    <property type="entry name" value="P-loop containing nucleoside triphosphate hydrolases"/>
    <property type="match status" value="1"/>
</dbReference>
<evidence type="ECO:0000313" key="4">
    <source>
        <dbReference type="Proteomes" id="UP001491552"/>
    </source>
</evidence>
<dbReference type="PANTHER" id="PTHR30050:SF2">
    <property type="entry name" value="CHROMOSOMAL REPLICATION INITIATOR PROTEIN DNAA"/>
    <property type="match status" value="1"/>
</dbReference>
<keyword evidence="1" id="KW-0235">DNA replication</keyword>
<comment type="caution">
    <text evidence="3">The sequence shown here is derived from an EMBL/GenBank/DDBJ whole genome shotgun (WGS) entry which is preliminary data.</text>
</comment>
<protein>
    <submittedName>
        <fullName evidence="3">DnaA/Hda family protein</fullName>
    </submittedName>
</protein>
<dbReference type="InterPro" id="IPR027417">
    <property type="entry name" value="P-loop_NTPase"/>
</dbReference>
<comment type="similarity">
    <text evidence="1">Belongs to the DnaA family.</text>
</comment>
<accession>A0ABV1G9Y7</accession>
<dbReference type="InterPro" id="IPR020591">
    <property type="entry name" value="Chromosome_initiator_DnaA-like"/>
</dbReference>